<keyword evidence="1" id="KW-0812">Transmembrane</keyword>
<accession>A0AAJ0CP60</accession>
<reference evidence="2" key="1">
    <citation type="submission" date="2023-06" db="EMBL/GenBank/DDBJ databases">
        <title>Conoideocrella luteorostrata (Hypocreales: Clavicipitaceae), a potential biocontrol fungus for elongate hemlock scale in United States Christmas tree production areas.</title>
        <authorList>
            <person name="Barrett H."/>
            <person name="Lovett B."/>
            <person name="Macias A.M."/>
            <person name="Stajich J.E."/>
            <person name="Kasson M.T."/>
        </authorList>
    </citation>
    <scope>NUCLEOTIDE SEQUENCE</scope>
    <source>
        <strain evidence="2">ARSEF 14590</strain>
    </source>
</reference>
<dbReference type="AlphaFoldDB" id="A0AAJ0CP60"/>
<evidence type="ECO:0000313" key="3">
    <source>
        <dbReference type="Proteomes" id="UP001251528"/>
    </source>
</evidence>
<keyword evidence="3" id="KW-1185">Reference proteome</keyword>
<evidence type="ECO:0000256" key="1">
    <source>
        <dbReference type="SAM" id="Phobius"/>
    </source>
</evidence>
<gene>
    <name evidence="2" type="ORF">QQS21_005680</name>
</gene>
<proteinExistence type="predicted"/>
<keyword evidence="1" id="KW-0472">Membrane</keyword>
<comment type="caution">
    <text evidence="2">The sequence shown here is derived from an EMBL/GenBank/DDBJ whole genome shotgun (WGS) entry which is preliminary data.</text>
</comment>
<sequence>MRAVFDLKDFGAMALVVIFTLVAARHWLNKKRSDQPEGSVPPAKVPSVSHLGGRVLGVGSEYLFLMLLG</sequence>
<organism evidence="2 3">
    <name type="scientific">Conoideocrella luteorostrata</name>
    <dbReference type="NCBI Taxonomy" id="1105319"/>
    <lineage>
        <taxon>Eukaryota</taxon>
        <taxon>Fungi</taxon>
        <taxon>Dikarya</taxon>
        <taxon>Ascomycota</taxon>
        <taxon>Pezizomycotina</taxon>
        <taxon>Sordariomycetes</taxon>
        <taxon>Hypocreomycetidae</taxon>
        <taxon>Hypocreales</taxon>
        <taxon>Clavicipitaceae</taxon>
        <taxon>Conoideocrella</taxon>
    </lineage>
</organism>
<keyword evidence="1" id="KW-1133">Transmembrane helix</keyword>
<feature type="transmembrane region" description="Helical" evidence="1">
    <location>
        <begin position="12"/>
        <end position="28"/>
    </location>
</feature>
<evidence type="ECO:0000313" key="2">
    <source>
        <dbReference type="EMBL" id="KAK2598203.1"/>
    </source>
</evidence>
<dbReference type="Proteomes" id="UP001251528">
    <property type="component" value="Unassembled WGS sequence"/>
</dbReference>
<dbReference type="EMBL" id="JASWJB010000097">
    <property type="protein sequence ID" value="KAK2598203.1"/>
    <property type="molecule type" value="Genomic_DNA"/>
</dbReference>
<protein>
    <submittedName>
        <fullName evidence="2">Uncharacterized protein</fullName>
    </submittedName>
</protein>
<name>A0AAJ0CP60_9HYPO</name>